<evidence type="ECO:0000313" key="2">
    <source>
        <dbReference type="Proteomes" id="UP001054945"/>
    </source>
</evidence>
<sequence>MRENIVFQIIAPHLHDVLEKIPIRQLDYRYLISHTCHNHQLSSFLKVATANMGQRLSACSVHIQKKWFKTKFFTEVISNRTKDIQ</sequence>
<comment type="caution">
    <text evidence="1">The sequence shown here is derived from an EMBL/GenBank/DDBJ whole genome shotgun (WGS) entry which is preliminary data.</text>
</comment>
<gene>
    <name evidence="1" type="ORF">CEXT_328571</name>
</gene>
<reference evidence="1 2" key="1">
    <citation type="submission" date="2021-06" db="EMBL/GenBank/DDBJ databases">
        <title>Caerostris extrusa draft genome.</title>
        <authorList>
            <person name="Kono N."/>
            <person name="Arakawa K."/>
        </authorList>
    </citation>
    <scope>NUCLEOTIDE SEQUENCE [LARGE SCALE GENOMIC DNA]</scope>
</reference>
<organism evidence="1 2">
    <name type="scientific">Caerostris extrusa</name>
    <name type="common">Bark spider</name>
    <name type="synonym">Caerostris bankana</name>
    <dbReference type="NCBI Taxonomy" id="172846"/>
    <lineage>
        <taxon>Eukaryota</taxon>
        <taxon>Metazoa</taxon>
        <taxon>Ecdysozoa</taxon>
        <taxon>Arthropoda</taxon>
        <taxon>Chelicerata</taxon>
        <taxon>Arachnida</taxon>
        <taxon>Araneae</taxon>
        <taxon>Araneomorphae</taxon>
        <taxon>Entelegynae</taxon>
        <taxon>Araneoidea</taxon>
        <taxon>Araneidae</taxon>
        <taxon>Caerostris</taxon>
    </lineage>
</organism>
<evidence type="ECO:0000313" key="1">
    <source>
        <dbReference type="EMBL" id="GIX89148.1"/>
    </source>
</evidence>
<dbReference type="Proteomes" id="UP001054945">
    <property type="component" value="Unassembled WGS sequence"/>
</dbReference>
<dbReference type="AlphaFoldDB" id="A0AAV4NZE3"/>
<keyword evidence="2" id="KW-1185">Reference proteome</keyword>
<protein>
    <submittedName>
        <fullName evidence="1">Uncharacterized protein</fullName>
    </submittedName>
</protein>
<name>A0AAV4NZE3_CAEEX</name>
<accession>A0AAV4NZE3</accession>
<proteinExistence type="predicted"/>
<dbReference type="EMBL" id="BPLR01003829">
    <property type="protein sequence ID" value="GIX89148.1"/>
    <property type="molecule type" value="Genomic_DNA"/>
</dbReference>